<dbReference type="Proteomes" id="UP000216998">
    <property type="component" value="Unassembled WGS sequence"/>
</dbReference>
<evidence type="ECO:0000313" key="2">
    <source>
        <dbReference type="EMBL" id="OYQ34296.1"/>
    </source>
</evidence>
<dbReference type="InterPro" id="IPR002878">
    <property type="entry name" value="ChsH2_C"/>
</dbReference>
<evidence type="ECO:0000259" key="1">
    <source>
        <dbReference type="Pfam" id="PF01796"/>
    </source>
</evidence>
<reference evidence="2 3" key="1">
    <citation type="submission" date="2017-07" db="EMBL/GenBank/DDBJ databases">
        <title>Niveispirillum cyanobacteriorum sp. nov., isolated from cyanobacterial aggregates in a eutrophic lake.</title>
        <authorList>
            <person name="Cai H."/>
        </authorList>
    </citation>
    <scope>NUCLEOTIDE SEQUENCE [LARGE SCALE GENOMIC DNA]</scope>
    <source>
        <strain evidence="3">TH1-14</strain>
    </source>
</reference>
<sequence>MEGRPLADHVFTWPSDNPALIGGVDSRGRLRFPFMGRPGETPVELAREGLLWSWTVQRFLPKQPPYLGRETKGEFRPFALGYVELPGQVRVETRLVDCAPEQLRIGMPMRLTIRPLFRDEQGQDLLMFAFQPVA</sequence>
<keyword evidence="3" id="KW-1185">Reference proteome</keyword>
<evidence type="ECO:0000313" key="3">
    <source>
        <dbReference type="Proteomes" id="UP000216998"/>
    </source>
</evidence>
<dbReference type="SUPFAM" id="SSF50249">
    <property type="entry name" value="Nucleic acid-binding proteins"/>
    <property type="match status" value="1"/>
</dbReference>
<organism evidence="2 3">
    <name type="scientific">Niveispirillum lacus</name>
    <dbReference type="NCBI Taxonomy" id="1981099"/>
    <lineage>
        <taxon>Bacteria</taxon>
        <taxon>Pseudomonadati</taxon>
        <taxon>Pseudomonadota</taxon>
        <taxon>Alphaproteobacteria</taxon>
        <taxon>Rhodospirillales</taxon>
        <taxon>Azospirillaceae</taxon>
        <taxon>Niveispirillum</taxon>
    </lineage>
</organism>
<feature type="domain" description="ChsH2 C-terminal OB-fold" evidence="1">
    <location>
        <begin position="43"/>
        <end position="113"/>
    </location>
</feature>
<protein>
    <recommendedName>
        <fullName evidence="1">ChsH2 C-terminal OB-fold domain-containing protein</fullName>
    </recommendedName>
</protein>
<dbReference type="InterPro" id="IPR012340">
    <property type="entry name" value="NA-bd_OB-fold"/>
</dbReference>
<accession>A0A255YYI5</accession>
<gene>
    <name evidence="2" type="ORF">CHU95_12740</name>
</gene>
<dbReference type="OrthoDB" id="3182121at2"/>
<dbReference type="EMBL" id="NOXU01000029">
    <property type="protein sequence ID" value="OYQ34296.1"/>
    <property type="molecule type" value="Genomic_DNA"/>
</dbReference>
<dbReference type="AlphaFoldDB" id="A0A255YYI5"/>
<name>A0A255YYI5_9PROT</name>
<dbReference type="Pfam" id="PF01796">
    <property type="entry name" value="OB_ChsH2_C"/>
    <property type="match status" value="1"/>
</dbReference>
<comment type="caution">
    <text evidence="2">The sequence shown here is derived from an EMBL/GenBank/DDBJ whole genome shotgun (WGS) entry which is preliminary data.</text>
</comment>
<proteinExistence type="predicted"/>